<evidence type="ECO:0000313" key="4">
    <source>
        <dbReference type="EMBL" id="KAJ8896472.1"/>
    </source>
</evidence>
<dbReference type="InterPro" id="IPR013087">
    <property type="entry name" value="Znf_C2H2_type"/>
</dbReference>
<accession>A0ABQ9III8</accession>
<feature type="coiled-coil region" evidence="1">
    <location>
        <begin position="142"/>
        <end position="196"/>
    </location>
</feature>
<evidence type="ECO:0000259" key="3">
    <source>
        <dbReference type="PROSITE" id="PS00028"/>
    </source>
</evidence>
<keyword evidence="1" id="KW-0175">Coiled coil</keyword>
<dbReference type="PROSITE" id="PS00028">
    <property type="entry name" value="ZINC_FINGER_C2H2_1"/>
    <property type="match status" value="1"/>
</dbReference>
<organism evidence="4 5">
    <name type="scientific">Dryococelus australis</name>
    <dbReference type="NCBI Taxonomy" id="614101"/>
    <lineage>
        <taxon>Eukaryota</taxon>
        <taxon>Metazoa</taxon>
        <taxon>Ecdysozoa</taxon>
        <taxon>Arthropoda</taxon>
        <taxon>Hexapoda</taxon>
        <taxon>Insecta</taxon>
        <taxon>Pterygota</taxon>
        <taxon>Neoptera</taxon>
        <taxon>Polyneoptera</taxon>
        <taxon>Phasmatodea</taxon>
        <taxon>Verophasmatodea</taxon>
        <taxon>Anareolatae</taxon>
        <taxon>Phasmatidae</taxon>
        <taxon>Eurycanthinae</taxon>
        <taxon>Dryococelus</taxon>
    </lineage>
</organism>
<keyword evidence="5" id="KW-1185">Reference proteome</keyword>
<gene>
    <name evidence="4" type="ORF">PR048_001816</name>
</gene>
<sequence>MQQNRGSQKRKTWCCTFSMRLNSSSEKRRREKPGLLWHSLISFMSSSRFYDSRETLRPPTMLRLKLGRVLGVFKMWRAQVRLGRVLRIFKTRNLQIRMGLIISSQGIKTTTTLNWQPLVASDDVDEVTSNSTLSAMRPTPTQDIMKEKIAKLRVELDLTERRKKSLVADGTEPEKARKLQQEIDGYEKKLKLKEKQRVCAMKHRENKKQKINELCLKNSDAAKSLTPRAGPGRARLEEEQSELLKAVVDLAMFGASGEERRCCEIVRTIHTLSEITDKLIELERTDTRKAKRHVVTVPVKLICPEGDHHKAHQDQYFCVASIRSLETVASVLGPHSVNFLSQDDKARVTIGLVAANKQAPLVRHVEYKVWLPDHDFVIASRHKLIPSMYALCEVKPNEMRRPEAVSYSGPPYIAISSGKHSSSTATSHAQDLDTLLTLEPFYNFMKNGDGKVKPVLIISSDGGPDENPRYRKVIAHAIEHFKKYDLGAIFIVTNAPGRSAFNRVERRMAPLSRELTGVVLPHDSFGTHLDSNSRTVDVSLEKDNFKKAGEILAEIWSAVCIDGHEVVAKYIDPNNDTSNVTDLPSEEWYAEHVRESQYVLQVVKCDDRDCWSPRRSALHMILHDCFLSPPYPITQVDGHLTIPDREEHDGKTFAPFFIRHCFPIQPLHAFIGMPYDLYCPSVHRDIEERCCSTCSIYFSSITRAAEHRRAVHRAPAALARKVRPSQIVTRLATDLLCASDNGLEWLNRNEVEGADDFTENHMDMLVPVVTLDTVHDCVVSFHLVVRSSSSSAPLNAALGSRRRGRRGRRGPWTTAGHLTKAKAKADLALPPSPPSLSSPHL</sequence>
<protein>
    <recommendedName>
        <fullName evidence="3">C2H2-type domain-containing protein</fullName>
    </recommendedName>
</protein>
<feature type="compositionally biased region" description="Pro residues" evidence="2">
    <location>
        <begin position="830"/>
        <end position="841"/>
    </location>
</feature>
<feature type="compositionally biased region" description="Basic residues" evidence="2">
    <location>
        <begin position="800"/>
        <end position="809"/>
    </location>
</feature>
<dbReference type="EMBL" id="JARBHB010000001">
    <property type="protein sequence ID" value="KAJ8896472.1"/>
    <property type="molecule type" value="Genomic_DNA"/>
</dbReference>
<proteinExistence type="predicted"/>
<evidence type="ECO:0000256" key="2">
    <source>
        <dbReference type="SAM" id="MobiDB-lite"/>
    </source>
</evidence>
<evidence type="ECO:0000313" key="5">
    <source>
        <dbReference type="Proteomes" id="UP001159363"/>
    </source>
</evidence>
<dbReference type="PANTHER" id="PTHR46954">
    <property type="entry name" value="C2H2-TYPE DOMAIN-CONTAINING PROTEIN"/>
    <property type="match status" value="1"/>
</dbReference>
<name>A0ABQ9III8_9NEOP</name>
<reference evidence="4 5" key="1">
    <citation type="submission" date="2023-02" db="EMBL/GenBank/DDBJ databases">
        <title>LHISI_Scaffold_Assembly.</title>
        <authorList>
            <person name="Stuart O.P."/>
            <person name="Cleave R."/>
            <person name="Magrath M.J.L."/>
            <person name="Mikheyev A.S."/>
        </authorList>
    </citation>
    <scope>NUCLEOTIDE SEQUENCE [LARGE SCALE GENOMIC DNA]</scope>
    <source>
        <strain evidence="4">Daus_M_001</strain>
        <tissue evidence="4">Leg muscle</tissue>
    </source>
</reference>
<dbReference type="PANTHER" id="PTHR46954:SF1">
    <property type="entry name" value="C2H2-TYPE DOMAIN-CONTAINING PROTEIN"/>
    <property type="match status" value="1"/>
</dbReference>
<comment type="caution">
    <text evidence="4">The sequence shown here is derived from an EMBL/GenBank/DDBJ whole genome shotgun (WGS) entry which is preliminary data.</text>
</comment>
<feature type="non-terminal residue" evidence="4">
    <location>
        <position position="841"/>
    </location>
</feature>
<evidence type="ECO:0000256" key="1">
    <source>
        <dbReference type="SAM" id="Coils"/>
    </source>
</evidence>
<dbReference type="Proteomes" id="UP001159363">
    <property type="component" value="Chromosome 1"/>
</dbReference>
<feature type="region of interest" description="Disordered" evidence="2">
    <location>
        <begin position="794"/>
        <end position="841"/>
    </location>
</feature>
<feature type="domain" description="C2H2-type" evidence="3">
    <location>
        <begin position="690"/>
        <end position="712"/>
    </location>
</feature>